<evidence type="ECO:0000259" key="2">
    <source>
        <dbReference type="Pfam" id="PF02720"/>
    </source>
</evidence>
<dbReference type="STRING" id="679197.HMPREF9336_02551"/>
<feature type="region of interest" description="Disordered" evidence="1">
    <location>
        <begin position="375"/>
        <end position="448"/>
    </location>
</feature>
<evidence type="ECO:0000313" key="4">
    <source>
        <dbReference type="Proteomes" id="UP000004816"/>
    </source>
</evidence>
<dbReference type="AlphaFoldDB" id="E5XSS9"/>
<gene>
    <name evidence="3" type="ORF">HMPREF9336_02551</name>
</gene>
<proteinExistence type="predicted"/>
<dbReference type="InterPro" id="IPR003870">
    <property type="entry name" value="DUF222"/>
</dbReference>
<comment type="caution">
    <text evidence="3">The sequence shown here is derived from an EMBL/GenBank/DDBJ whole genome shotgun (WGS) entry which is preliminary data.</text>
</comment>
<protein>
    <recommendedName>
        <fullName evidence="2">DUF222 domain-containing protein</fullName>
    </recommendedName>
</protein>
<feature type="domain" description="DUF222" evidence="2">
    <location>
        <begin position="44"/>
        <end position="349"/>
    </location>
</feature>
<dbReference type="eggNOG" id="COG1403">
    <property type="taxonomic scope" value="Bacteria"/>
</dbReference>
<accession>E5XSS9</accession>
<sequence>MSSTTGIVSEERIRSLREGLRAGSKARFAALAEIERAEAMLLSLKAETVVAVAENIAERKLAEERQGGKGIFSFSTREAAILELAPALGVSSREAKGMLSFAENITERYPKLGARLATGEVTTKVASYIGKSLNAAPAGWREKLDTWLAERAPRWRLHSQSKIQGLIEAQYVRWDSEWTRVRRERAHAERGLFFQPVGDEMAKIWGTMPLLEAAAVKDKLDAAARTVCPGDPRAMWTRRADALSALVGNGEDRLRCECGRDTCKAAQRPAPQAKPVELVVDLAVLANLSDLPAGGTAHELCEWGRLNGAPIDPELAQKLAKAATRIKFTTTPERYKPAPAVETHVNARDQHCTSPPALEAQHRPGCHRRARTELDHTNPFNHHNPASGGQTVPQNLKRLCKHHPPPLAELVGGAPSAKTHGRWRDTQNPDGAVTWTSPTGQHYTTAPG</sequence>
<evidence type="ECO:0000256" key="1">
    <source>
        <dbReference type="SAM" id="MobiDB-lite"/>
    </source>
</evidence>
<keyword evidence="4" id="KW-1185">Reference proteome</keyword>
<organism evidence="3 4">
    <name type="scientific">Segniliparus rugosus (strain ATCC BAA-974 / DSM 45345 / CCUG 50838 / CIP 108380 / JCM 13579 / CDC 945)</name>
    <dbReference type="NCBI Taxonomy" id="679197"/>
    <lineage>
        <taxon>Bacteria</taxon>
        <taxon>Bacillati</taxon>
        <taxon>Actinomycetota</taxon>
        <taxon>Actinomycetes</taxon>
        <taxon>Mycobacteriales</taxon>
        <taxon>Segniliparaceae</taxon>
        <taxon>Segniliparus</taxon>
    </lineage>
</organism>
<name>E5XSS9_SEGRC</name>
<dbReference type="Proteomes" id="UP000004816">
    <property type="component" value="Unassembled WGS sequence"/>
</dbReference>
<dbReference type="HOGENOM" id="CLU_021786_5_0_11"/>
<dbReference type="RefSeq" id="WP_007470962.1">
    <property type="nucleotide sequence ID" value="NZ_KI391953.1"/>
</dbReference>
<dbReference type="Pfam" id="PF02720">
    <property type="entry name" value="DUF222"/>
    <property type="match status" value="1"/>
</dbReference>
<dbReference type="EMBL" id="ACZI02000002">
    <property type="protein sequence ID" value="EFV12606.1"/>
    <property type="molecule type" value="Genomic_DNA"/>
</dbReference>
<reference evidence="3 4" key="1">
    <citation type="journal article" date="2011" name="Stand. Genomic Sci.">
        <title>High quality draft genome sequence of Segniliparus rugosus CDC 945(T)= (ATCC BAA-974(T)).</title>
        <authorList>
            <person name="Earl A.M."/>
            <person name="Desjardins C.A."/>
            <person name="Fitzgerald M.G."/>
            <person name="Arachchi H.M."/>
            <person name="Zeng Q."/>
            <person name="Mehta T."/>
            <person name="Griggs A."/>
            <person name="Birren B.W."/>
            <person name="Toney N.C."/>
            <person name="Carr J."/>
            <person name="Posey J."/>
            <person name="Butler W.R."/>
        </authorList>
    </citation>
    <scope>NUCLEOTIDE SEQUENCE [LARGE SCALE GENOMIC DNA]</scope>
    <source>
        <strain evidence="4">ATCC BAA-974 / DSM 45345 / CCUG 50838 / CIP 108380 / JCM 13579 / CDC 945</strain>
    </source>
</reference>
<feature type="compositionally biased region" description="Polar residues" evidence="1">
    <location>
        <begin position="428"/>
        <end position="448"/>
    </location>
</feature>
<evidence type="ECO:0000313" key="3">
    <source>
        <dbReference type="EMBL" id="EFV12606.1"/>
    </source>
</evidence>
<dbReference type="OrthoDB" id="5241234at2"/>